<feature type="domain" description="DUF5916" evidence="1">
    <location>
        <begin position="230"/>
        <end position="315"/>
    </location>
</feature>
<gene>
    <name evidence="2" type="ORF">DRP53_10605</name>
</gene>
<dbReference type="CDD" id="cd09618">
    <property type="entry name" value="CBM9_like_2"/>
    <property type="match status" value="1"/>
</dbReference>
<protein>
    <recommendedName>
        <fullName evidence="1">DUF5916 domain-containing protein</fullName>
    </recommendedName>
</protein>
<dbReference type="Pfam" id="PF19313">
    <property type="entry name" value="DUF5916"/>
    <property type="match status" value="1"/>
</dbReference>
<dbReference type="Proteomes" id="UP000268469">
    <property type="component" value="Unassembled WGS sequence"/>
</dbReference>
<name>A0A660SER9_UNCW3</name>
<evidence type="ECO:0000259" key="1">
    <source>
        <dbReference type="Pfam" id="PF19313"/>
    </source>
</evidence>
<dbReference type="SUPFAM" id="SSF49344">
    <property type="entry name" value="CBD9-like"/>
    <property type="match status" value="1"/>
</dbReference>
<evidence type="ECO:0000313" key="2">
    <source>
        <dbReference type="EMBL" id="RKX68511.1"/>
    </source>
</evidence>
<dbReference type="Gene3D" id="2.60.40.1190">
    <property type="match status" value="1"/>
</dbReference>
<sequence>MIPISPMVLLLLGKILTVTEIKAPIRIDGRLEEIWYKADSVSDFIQFHPYLGESPGVRTVVRALQDDENLYFGIRCYGQPTVCLSGNEDFVLVAIDPFGSRTTAYYFRVYASGCFEDGWILDDGMSMDDSWDGVWYRGVKILPDRFEVEIKIPFKAIRYRSGLDEWGVQFKRYVASTKEEDYWTKVEELHEYQVSRFGILSGVRPLATGYHFEIYPEGYVRVDRFYGERDRIKPSGSLNLRWDLTPQTTLTGTFYPDFAQIESDPFELNLTRYPTHFKERRPFFLEGKEIFRFSDFGRGFFQPVEIYYSRRIGRLIEGEPVPIIGGMKLTSKSPLVDLGLLGAYTDSLQIEPRRFFGVGRTRFKIFRNSSLGLLLSGMRRDGSDYNYAFGFDGVYRHGSNQFIIDQAISDRNGKTDLATTGGYYGMNGRLLSLAAFETIGDSFDVSEIGYLPWPGRKKFLAYSGPFLQFRRGLLKYLYSGPAVIIKKNPGEERWCRLLGCTISPILRNNTGGDLSYYYGPYFEADTEYTYRNLNLSIWTNQGNTHLSIWSNYTHVYNYRRNFLANQAGLGLFFRQSIIPPLSLELKSHLWFEWDPDQKLIETTSLIRPKLKFVLNATTSLSIFNESVLTTPEHEWKETELYSNRLGLLFAWNLRPKSWFYIALNDYHSKEDRYQISAVKLKYLIYF</sequence>
<dbReference type="AlphaFoldDB" id="A0A660SER9"/>
<dbReference type="EMBL" id="QNBE01000155">
    <property type="protein sequence ID" value="RKX68511.1"/>
    <property type="molecule type" value="Genomic_DNA"/>
</dbReference>
<accession>A0A660SER9</accession>
<dbReference type="InterPro" id="IPR045670">
    <property type="entry name" value="DUF5916"/>
</dbReference>
<comment type="caution">
    <text evidence="2">The sequence shown here is derived from an EMBL/GenBank/DDBJ whole genome shotgun (WGS) entry which is preliminary data.</text>
</comment>
<evidence type="ECO:0000313" key="3">
    <source>
        <dbReference type="Proteomes" id="UP000268469"/>
    </source>
</evidence>
<organism evidence="2 3">
    <name type="scientific">candidate division WOR-3 bacterium</name>
    <dbReference type="NCBI Taxonomy" id="2052148"/>
    <lineage>
        <taxon>Bacteria</taxon>
        <taxon>Bacteria division WOR-3</taxon>
    </lineage>
</organism>
<proteinExistence type="predicted"/>
<reference evidence="2 3" key="1">
    <citation type="submission" date="2018-06" db="EMBL/GenBank/DDBJ databases">
        <title>Extensive metabolic versatility and redundancy in microbially diverse, dynamic hydrothermal sediments.</title>
        <authorList>
            <person name="Dombrowski N."/>
            <person name="Teske A."/>
            <person name="Baker B.J."/>
        </authorList>
    </citation>
    <scope>NUCLEOTIDE SEQUENCE [LARGE SCALE GENOMIC DNA]</scope>
    <source>
        <strain evidence="2">B36_G15</strain>
    </source>
</reference>